<evidence type="ECO:0000256" key="3">
    <source>
        <dbReference type="ARBA" id="ARBA00022989"/>
    </source>
</evidence>
<evidence type="ECO:0000256" key="5">
    <source>
        <dbReference type="SAM" id="MobiDB-lite"/>
    </source>
</evidence>
<feature type="domain" description="Major facilitator superfamily (MFS) profile" evidence="7">
    <location>
        <begin position="47"/>
        <end position="558"/>
    </location>
</feature>
<sequence length="811" mass="89371">MVGLTWIKLHLNPWANVSKFEDVSPADRRQYVLDSLEHSRRREWLWVVVVAGVGFLTDAYNIFAINLVMPMIGHIYYPNSERIYHPNSTPVRGVVPKEYAVAINIATLGGSILGQLGFGLAGDWLGRRKAYGLELMITVAAALGSAMASNGINGSMSLIGWLIFWRLIMGIGIGADYPLSAVLCSEMAPTRLRGRMLTAVFMCQPLGQLLATLVPLVAVYAARESLPHDSQVCEGDCLKTLDVIWRLILGLGAVPAAASLWFRLTIIESPRYTVDIVRNDHQAAVDVNRYFYSGDHFSTRSRVSFQQDHEDELNTEEAHNPIFPLSTIDSEEVQQPPQASWADIKDYFWHQGNYRTLVATSLTWLSLDLAFYGLGMNDYTTLEIIWANNDGNPPDTPSPLYQSLLANAWQSLLIVSLGAILGNLITLVSINRLGRRVIQINGFFWLFVLFLVIGTSYHTLTKTYRSPVIVVLYILTQIFFNFGPNTTTYIIPAEMFPTRYRATAHGISAAFGKLGAVLSQCILGWLQGSIQTDKTYLLVAIPGQASTSRCTIAKHSTTSKAVDVRRRAGSVDRSITVPFDAGQEGAAIGVEEGVTTVDEALELDTTDELEVDGPTEEVPAELDTTDELELDELDEEVAAELEGIVDVLKEVMDGVVLELEALELLETDVEAVLVDEVTLALVAAELEVVLVVVYPSAPTEGNTLDDDDDDDDEATEVLLTEIRDDDVDVDDVDDVDDDVDVDDDEGEEEEEEEEEDEDEEKDEDDAEEAREESADDVEDAVEDADEGEAMPINLAPNIPLLVTAAPSVFLR</sequence>
<dbReference type="InterPro" id="IPR005828">
    <property type="entry name" value="MFS_sugar_transport-like"/>
</dbReference>
<dbReference type="Proteomes" id="UP000729357">
    <property type="component" value="Unassembled WGS sequence"/>
</dbReference>
<evidence type="ECO:0000313" key="9">
    <source>
        <dbReference type="Proteomes" id="UP000729357"/>
    </source>
</evidence>
<feature type="transmembrane region" description="Helical" evidence="6">
    <location>
        <begin position="99"/>
        <end position="121"/>
    </location>
</feature>
<feature type="transmembrane region" description="Helical" evidence="6">
    <location>
        <begin position="408"/>
        <end position="430"/>
    </location>
</feature>
<evidence type="ECO:0000256" key="6">
    <source>
        <dbReference type="SAM" id="Phobius"/>
    </source>
</evidence>
<dbReference type="EMBL" id="JAHFXS010000268">
    <property type="protein sequence ID" value="KAG9986879.1"/>
    <property type="molecule type" value="Genomic_DNA"/>
</dbReference>
<dbReference type="PROSITE" id="PS50850">
    <property type="entry name" value="MFS"/>
    <property type="match status" value="1"/>
</dbReference>
<evidence type="ECO:0000259" key="7">
    <source>
        <dbReference type="PROSITE" id="PS50850"/>
    </source>
</evidence>
<organism evidence="8 9">
    <name type="scientific">Aureobasidium melanogenum</name>
    <name type="common">Aureobasidium pullulans var. melanogenum</name>
    <dbReference type="NCBI Taxonomy" id="46634"/>
    <lineage>
        <taxon>Eukaryota</taxon>
        <taxon>Fungi</taxon>
        <taxon>Dikarya</taxon>
        <taxon>Ascomycota</taxon>
        <taxon>Pezizomycotina</taxon>
        <taxon>Dothideomycetes</taxon>
        <taxon>Dothideomycetidae</taxon>
        <taxon>Dothideales</taxon>
        <taxon>Saccotheciaceae</taxon>
        <taxon>Aureobasidium</taxon>
    </lineage>
</organism>
<evidence type="ECO:0000256" key="2">
    <source>
        <dbReference type="ARBA" id="ARBA00022692"/>
    </source>
</evidence>
<accession>A0A9P8JZD7</accession>
<feature type="transmembrane region" description="Helical" evidence="6">
    <location>
        <begin position="466"/>
        <end position="483"/>
    </location>
</feature>
<feature type="transmembrane region" description="Helical" evidence="6">
    <location>
        <begin position="504"/>
        <end position="526"/>
    </location>
</feature>
<reference evidence="8" key="1">
    <citation type="journal article" date="2021" name="J Fungi (Basel)">
        <title>Virulence traits and population genomics of the black yeast Aureobasidium melanogenum.</title>
        <authorList>
            <person name="Cernosa A."/>
            <person name="Sun X."/>
            <person name="Gostincar C."/>
            <person name="Fang C."/>
            <person name="Gunde-Cimerman N."/>
            <person name="Song Z."/>
        </authorList>
    </citation>
    <scope>NUCLEOTIDE SEQUENCE</scope>
    <source>
        <strain evidence="8">EXF-9298</strain>
    </source>
</reference>
<dbReference type="AlphaFoldDB" id="A0A9P8JZD7"/>
<keyword evidence="3 6" id="KW-1133">Transmembrane helix</keyword>
<dbReference type="Pfam" id="PF00083">
    <property type="entry name" value="Sugar_tr"/>
    <property type="match status" value="2"/>
</dbReference>
<feature type="non-terminal residue" evidence="8">
    <location>
        <position position="1"/>
    </location>
</feature>
<feature type="transmembrane region" description="Helical" evidence="6">
    <location>
        <begin position="44"/>
        <end position="69"/>
    </location>
</feature>
<gene>
    <name evidence="8" type="ORF">KCU98_g3723</name>
</gene>
<dbReference type="PANTHER" id="PTHR24064">
    <property type="entry name" value="SOLUTE CARRIER FAMILY 22 MEMBER"/>
    <property type="match status" value="1"/>
</dbReference>
<dbReference type="SUPFAM" id="SSF103473">
    <property type="entry name" value="MFS general substrate transporter"/>
    <property type="match status" value="1"/>
</dbReference>
<feature type="transmembrane region" description="Helical" evidence="6">
    <location>
        <begin position="354"/>
        <end position="374"/>
    </location>
</feature>
<feature type="compositionally biased region" description="Acidic residues" evidence="5">
    <location>
        <begin position="723"/>
        <end position="788"/>
    </location>
</feature>
<dbReference type="PROSITE" id="PS00217">
    <property type="entry name" value="SUGAR_TRANSPORT_2"/>
    <property type="match status" value="1"/>
</dbReference>
<evidence type="ECO:0000313" key="8">
    <source>
        <dbReference type="EMBL" id="KAG9986879.1"/>
    </source>
</evidence>
<dbReference type="InterPro" id="IPR036259">
    <property type="entry name" value="MFS_trans_sf"/>
</dbReference>
<name>A0A9P8JZD7_AURME</name>
<dbReference type="InterPro" id="IPR020846">
    <property type="entry name" value="MFS_dom"/>
</dbReference>
<dbReference type="InterPro" id="IPR005829">
    <property type="entry name" value="Sugar_transporter_CS"/>
</dbReference>
<feature type="transmembrane region" description="Helical" evidence="6">
    <location>
        <begin position="442"/>
        <end position="460"/>
    </location>
</feature>
<feature type="region of interest" description="Disordered" evidence="5">
    <location>
        <begin position="723"/>
        <end position="811"/>
    </location>
</feature>
<evidence type="ECO:0000256" key="1">
    <source>
        <dbReference type="ARBA" id="ARBA00004141"/>
    </source>
</evidence>
<feature type="transmembrane region" description="Helical" evidence="6">
    <location>
        <begin position="133"/>
        <end position="152"/>
    </location>
</feature>
<keyword evidence="2 6" id="KW-0812">Transmembrane</keyword>
<feature type="transmembrane region" description="Helical" evidence="6">
    <location>
        <begin position="243"/>
        <end position="262"/>
    </location>
</feature>
<dbReference type="GO" id="GO:0016020">
    <property type="term" value="C:membrane"/>
    <property type="evidence" value="ECO:0007669"/>
    <property type="project" value="UniProtKB-SubCell"/>
</dbReference>
<keyword evidence="9" id="KW-1185">Reference proteome</keyword>
<comment type="caution">
    <text evidence="8">The sequence shown here is derived from an EMBL/GenBank/DDBJ whole genome shotgun (WGS) entry which is preliminary data.</text>
</comment>
<dbReference type="GO" id="GO:0022857">
    <property type="term" value="F:transmembrane transporter activity"/>
    <property type="evidence" value="ECO:0007669"/>
    <property type="project" value="InterPro"/>
</dbReference>
<keyword evidence="4 6" id="KW-0472">Membrane</keyword>
<dbReference type="CDD" id="cd17364">
    <property type="entry name" value="MFS_PhT"/>
    <property type="match status" value="1"/>
</dbReference>
<proteinExistence type="predicted"/>
<reference evidence="8" key="2">
    <citation type="submission" date="2021-08" db="EMBL/GenBank/DDBJ databases">
        <authorList>
            <person name="Gostincar C."/>
            <person name="Sun X."/>
            <person name="Song Z."/>
            <person name="Gunde-Cimerman N."/>
        </authorList>
    </citation>
    <scope>NUCLEOTIDE SEQUENCE</scope>
    <source>
        <strain evidence="8">EXF-9298</strain>
    </source>
</reference>
<feature type="transmembrane region" description="Helical" evidence="6">
    <location>
        <begin position="158"/>
        <end position="184"/>
    </location>
</feature>
<feature type="transmembrane region" description="Helical" evidence="6">
    <location>
        <begin position="196"/>
        <end position="223"/>
    </location>
</feature>
<protein>
    <submittedName>
        <fullName evidence="8">MFS general substrate transporter</fullName>
    </submittedName>
</protein>
<comment type="subcellular location">
    <subcellularLocation>
        <location evidence="1">Membrane</location>
        <topology evidence="1">Multi-pass membrane protein</topology>
    </subcellularLocation>
</comment>
<evidence type="ECO:0000256" key="4">
    <source>
        <dbReference type="ARBA" id="ARBA00023136"/>
    </source>
</evidence>
<dbReference type="Gene3D" id="1.20.1250.20">
    <property type="entry name" value="MFS general substrate transporter like domains"/>
    <property type="match status" value="2"/>
</dbReference>